<name>A0A379ZMN1_SERMA</name>
<proteinExistence type="predicted"/>
<evidence type="ECO:0000313" key="2">
    <source>
        <dbReference type="Proteomes" id="UP000254765"/>
    </source>
</evidence>
<dbReference type="AlphaFoldDB" id="A0A379ZMN1"/>
<reference evidence="1 2" key="1">
    <citation type="submission" date="2018-06" db="EMBL/GenBank/DDBJ databases">
        <authorList>
            <consortium name="Pathogen Informatics"/>
            <person name="Doyle S."/>
        </authorList>
    </citation>
    <scope>NUCLEOTIDE SEQUENCE [LARGE SCALE GENOMIC DNA]</scope>
    <source>
        <strain evidence="1 2">NCTC10211</strain>
    </source>
</reference>
<protein>
    <submittedName>
        <fullName evidence="1">Uncharacterized protein</fullName>
    </submittedName>
</protein>
<organism evidence="1 2">
    <name type="scientific">Serratia marcescens</name>
    <dbReference type="NCBI Taxonomy" id="615"/>
    <lineage>
        <taxon>Bacteria</taxon>
        <taxon>Pseudomonadati</taxon>
        <taxon>Pseudomonadota</taxon>
        <taxon>Gammaproteobacteria</taxon>
        <taxon>Enterobacterales</taxon>
        <taxon>Yersiniaceae</taxon>
        <taxon>Serratia</taxon>
    </lineage>
</organism>
<sequence>MILHIVTFSQATPGALCEETHYLHQNFIVLRKTEAMTLRMRCAMAARCGGDAAESDGEGKRGGINQEVYASISR</sequence>
<gene>
    <name evidence="1" type="ORF">NCTC10211_03941</name>
</gene>
<dbReference type="Proteomes" id="UP000254765">
    <property type="component" value="Unassembled WGS sequence"/>
</dbReference>
<evidence type="ECO:0000313" key="1">
    <source>
        <dbReference type="EMBL" id="SUI63835.1"/>
    </source>
</evidence>
<accession>A0A379ZMN1</accession>
<dbReference type="EMBL" id="UGYK01000002">
    <property type="protein sequence ID" value="SUI63835.1"/>
    <property type="molecule type" value="Genomic_DNA"/>
</dbReference>